<protein>
    <recommendedName>
        <fullName evidence="6 7">Methionine aminopeptidase</fullName>
        <shortName evidence="6">MAP</shortName>
        <shortName evidence="6">MetAP</shortName>
        <ecNumber evidence="6 7">3.4.11.18</ecNumber>
    </recommendedName>
    <alternativeName>
        <fullName evidence="6">Peptidase M</fullName>
    </alternativeName>
</protein>
<comment type="cofactor">
    <cofactor evidence="6">
        <name>Co(2+)</name>
        <dbReference type="ChEBI" id="CHEBI:48828"/>
    </cofactor>
    <cofactor evidence="6">
        <name>Zn(2+)</name>
        <dbReference type="ChEBI" id="CHEBI:29105"/>
    </cofactor>
    <cofactor evidence="6">
        <name>Mn(2+)</name>
        <dbReference type="ChEBI" id="CHEBI:29035"/>
    </cofactor>
    <cofactor evidence="6">
        <name>Fe(2+)</name>
        <dbReference type="ChEBI" id="CHEBI:29033"/>
    </cofactor>
    <text evidence="6">Binds 2 divalent metal cations per subunit. Has a high-affinity and a low affinity metal-binding site. The true nature of the physiological cofactor is under debate. The enzyme is active with cobalt, zinc, manganese or divalent iron ions. Most likely, methionine aminopeptidases function as mononuclear Fe(2+)-metalloproteases under physiological conditions, and the catalytically relevant metal-binding site has been assigned to the histidine-containing high-affinity site.</text>
</comment>
<dbReference type="EC" id="3.4.11.18" evidence="6 7"/>
<dbReference type="InterPro" id="IPR002467">
    <property type="entry name" value="Pept_M24A_MAP1"/>
</dbReference>
<sequence length="267" mass="30358">MITLKTKEEIEGMRKSGEILCKTHLAIREILRPGLTTLQVNDFAEAFMKFKNAIPKQKGYEGFPYALCTSLNDVICHGFPKKEDVLKEGDILSIDNVVDYNGYLSDSCWSYAIGKISEEDKKLMEVTKNSMYLGIEQAVAGNRIGDIGNAIQTYVESEGFSVVRDFVGHGIGKEMHEDPQVPHYGKSGRGRRLMENMVITVEPMINVGTWMMKIDSDGWTARTRDGKKSCQFEHTFVVRDGKADILTNQDDYELNDEEKQWIKNYKF</sequence>
<organism evidence="9 10">
    <name type="scientific">Helcococcus ovis</name>
    <dbReference type="NCBI Taxonomy" id="72026"/>
    <lineage>
        <taxon>Bacteria</taxon>
        <taxon>Bacillati</taxon>
        <taxon>Bacillota</taxon>
        <taxon>Tissierellia</taxon>
        <taxon>Tissierellales</taxon>
        <taxon>Peptoniphilaceae</taxon>
        <taxon>Helcococcus</taxon>
    </lineage>
</organism>
<dbReference type="PANTHER" id="PTHR43330">
    <property type="entry name" value="METHIONINE AMINOPEPTIDASE"/>
    <property type="match status" value="1"/>
</dbReference>
<dbReference type="Gene3D" id="3.90.230.10">
    <property type="entry name" value="Creatinase/methionine aminopeptidase superfamily"/>
    <property type="match status" value="1"/>
</dbReference>
<accession>A0A4R9C2X4</accession>
<dbReference type="GO" id="GO:0046872">
    <property type="term" value="F:metal ion binding"/>
    <property type="evidence" value="ECO:0007669"/>
    <property type="project" value="UniProtKB-UniRule"/>
</dbReference>
<feature type="binding site" evidence="6">
    <location>
        <position position="176"/>
    </location>
    <ligand>
        <name>substrate</name>
    </ligand>
</feature>
<dbReference type="GO" id="GO:0070006">
    <property type="term" value="F:metalloaminopeptidase activity"/>
    <property type="evidence" value="ECO:0007669"/>
    <property type="project" value="UniProtKB-UniRule"/>
</dbReference>
<feature type="domain" description="Peptidase M24" evidence="8">
    <location>
        <begin position="11"/>
        <end position="239"/>
    </location>
</feature>
<feature type="binding site" evidence="6">
    <location>
        <position position="233"/>
    </location>
    <ligand>
        <name>a divalent metal cation</name>
        <dbReference type="ChEBI" id="CHEBI:60240"/>
        <label>2</label>
        <note>catalytic</note>
    </ligand>
</feature>
<comment type="catalytic activity">
    <reaction evidence="6 7">
        <text>Release of N-terminal amino acids, preferentially methionine, from peptides and arylamides.</text>
        <dbReference type="EC" id="3.4.11.18"/>
    </reaction>
</comment>
<reference evidence="9 10" key="1">
    <citation type="submission" date="2019-01" db="EMBL/GenBank/DDBJ databases">
        <title>Draft Genome Sequences of Helcococcus ovis Strains Isolated from the Uterus and Vagina of Dairy Cows with Metritis.</title>
        <authorList>
            <person name="Cunha F."/>
            <person name="Jeon S.J."/>
            <person name="Kutzer P."/>
            <person name="Galvao K.N."/>
        </authorList>
    </citation>
    <scope>NUCLEOTIDE SEQUENCE [LARGE SCALE GENOMIC DNA]</scope>
    <source>
        <strain evidence="9 10">KG-37</strain>
    </source>
</reference>
<feature type="binding site" evidence="6">
    <location>
        <position position="95"/>
    </location>
    <ligand>
        <name>a divalent metal cation</name>
        <dbReference type="ChEBI" id="CHEBI:60240"/>
        <label>1</label>
    </ligand>
</feature>
<dbReference type="RefSeq" id="WP_134711407.1">
    <property type="nucleotide sequence ID" value="NZ_CP119081.1"/>
</dbReference>
<dbReference type="AlphaFoldDB" id="A0A4R9C2X4"/>
<comment type="function">
    <text evidence="1 6">Removes the N-terminal methionine from nascent proteins. The N-terminal methionine is often cleaved when the second residue in the primary sequence is small and uncharged (Met-Ala-, Cys, Gly, Pro, Ser, Thr, or Val). Requires deformylation of the N(alpha)-formylated initiator methionine before it can be hydrolyzed.</text>
</comment>
<evidence type="ECO:0000256" key="4">
    <source>
        <dbReference type="ARBA" id="ARBA00022723"/>
    </source>
</evidence>
<keyword evidence="10" id="KW-1185">Reference proteome</keyword>
<gene>
    <name evidence="6 9" type="primary">map</name>
    <name evidence="9" type="ORF">EQF91_05675</name>
</gene>
<dbReference type="EMBL" id="SCFR01000019">
    <property type="protein sequence ID" value="TFF65475.1"/>
    <property type="molecule type" value="Genomic_DNA"/>
</dbReference>
<feature type="binding site" evidence="6">
    <location>
        <position position="233"/>
    </location>
    <ligand>
        <name>a divalent metal cation</name>
        <dbReference type="ChEBI" id="CHEBI:60240"/>
        <label>1</label>
    </ligand>
</feature>
<evidence type="ECO:0000313" key="10">
    <source>
        <dbReference type="Proteomes" id="UP000297454"/>
    </source>
</evidence>
<keyword evidence="2 6" id="KW-0031">Aminopeptidase</keyword>
<proteinExistence type="inferred from homology"/>
<feature type="binding site" evidence="6">
    <location>
        <position position="106"/>
    </location>
    <ligand>
        <name>a divalent metal cation</name>
        <dbReference type="ChEBI" id="CHEBI:60240"/>
        <label>2</label>
        <note>catalytic</note>
    </ligand>
</feature>
<keyword evidence="4 6" id="KW-0479">Metal-binding</keyword>
<dbReference type="PANTHER" id="PTHR43330:SF17">
    <property type="entry name" value="METHIONINE AMINOPEPTIDASE"/>
    <property type="match status" value="1"/>
</dbReference>
<dbReference type="InterPro" id="IPR000994">
    <property type="entry name" value="Pept_M24"/>
</dbReference>
<dbReference type="GO" id="GO:0004239">
    <property type="term" value="F:initiator methionyl aminopeptidase activity"/>
    <property type="evidence" value="ECO:0007669"/>
    <property type="project" value="UniProtKB-UniRule"/>
</dbReference>
<feature type="binding site" evidence="6">
    <location>
        <position position="106"/>
    </location>
    <ligand>
        <name>a divalent metal cation</name>
        <dbReference type="ChEBI" id="CHEBI:60240"/>
        <label>1</label>
    </ligand>
</feature>
<dbReference type="InterPro" id="IPR036005">
    <property type="entry name" value="Creatinase/aminopeptidase-like"/>
</dbReference>
<name>A0A4R9C2X4_9FIRM</name>
<comment type="similarity">
    <text evidence="6">Belongs to the peptidase M24A family. Methionine aminopeptidase type 1 subfamily.</text>
</comment>
<dbReference type="CDD" id="cd01086">
    <property type="entry name" value="MetAP1"/>
    <property type="match status" value="1"/>
</dbReference>
<dbReference type="PROSITE" id="PS00680">
    <property type="entry name" value="MAP_1"/>
    <property type="match status" value="1"/>
</dbReference>
<evidence type="ECO:0000313" key="9">
    <source>
        <dbReference type="EMBL" id="TFF65475.1"/>
    </source>
</evidence>
<evidence type="ECO:0000259" key="8">
    <source>
        <dbReference type="Pfam" id="PF00557"/>
    </source>
</evidence>
<evidence type="ECO:0000256" key="3">
    <source>
        <dbReference type="ARBA" id="ARBA00022670"/>
    </source>
</evidence>
<keyword evidence="5 6" id="KW-0378">Hydrolase</keyword>
<evidence type="ECO:0000256" key="6">
    <source>
        <dbReference type="HAMAP-Rule" id="MF_01974"/>
    </source>
</evidence>
<dbReference type="NCBIfam" id="TIGR00500">
    <property type="entry name" value="met_pdase_I"/>
    <property type="match status" value="1"/>
</dbReference>
<evidence type="ECO:0000256" key="7">
    <source>
        <dbReference type="RuleBase" id="RU003653"/>
    </source>
</evidence>
<dbReference type="PRINTS" id="PR00599">
    <property type="entry name" value="MAPEPTIDASE"/>
</dbReference>
<comment type="caution">
    <text evidence="9">The sequence shown here is derived from an EMBL/GenBank/DDBJ whole genome shotgun (WGS) entry which is preliminary data.</text>
</comment>
<dbReference type="Proteomes" id="UP000297454">
    <property type="component" value="Unassembled WGS sequence"/>
</dbReference>
<dbReference type="HAMAP" id="MF_01974">
    <property type="entry name" value="MetAP_1"/>
    <property type="match status" value="1"/>
</dbReference>
<evidence type="ECO:0000256" key="1">
    <source>
        <dbReference type="ARBA" id="ARBA00002521"/>
    </source>
</evidence>
<feature type="binding site" evidence="6">
    <location>
        <position position="202"/>
    </location>
    <ligand>
        <name>a divalent metal cation</name>
        <dbReference type="ChEBI" id="CHEBI:60240"/>
        <label>2</label>
        <note>catalytic</note>
    </ligand>
</feature>
<dbReference type="GO" id="GO:0005829">
    <property type="term" value="C:cytosol"/>
    <property type="evidence" value="ECO:0007669"/>
    <property type="project" value="TreeGrafter"/>
</dbReference>
<dbReference type="GO" id="GO:0006508">
    <property type="term" value="P:proteolysis"/>
    <property type="evidence" value="ECO:0007669"/>
    <property type="project" value="UniProtKB-KW"/>
</dbReference>
<dbReference type="InterPro" id="IPR001714">
    <property type="entry name" value="Pept_M24_MAP"/>
</dbReference>
<evidence type="ECO:0000256" key="2">
    <source>
        <dbReference type="ARBA" id="ARBA00022438"/>
    </source>
</evidence>
<dbReference type="SUPFAM" id="SSF55920">
    <property type="entry name" value="Creatinase/aminopeptidase"/>
    <property type="match status" value="1"/>
</dbReference>
<evidence type="ECO:0000256" key="5">
    <source>
        <dbReference type="ARBA" id="ARBA00022801"/>
    </source>
</evidence>
<feature type="binding site" evidence="6">
    <location>
        <position position="77"/>
    </location>
    <ligand>
        <name>substrate</name>
    </ligand>
</feature>
<feature type="binding site" evidence="6">
    <location>
        <position position="169"/>
    </location>
    <ligand>
        <name>a divalent metal cation</name>
        <dbReference type="ChEBI" id="CHEBI:60240"/>
        <label>2</label>
        <note>catalytic</note>
    </ligand>
</feature>
<comment type="subunit">
    <text evidence="6">Monomer.</text>
</comment>
<dbReference type="GeneID" id="97030317"/>
<keyword evidence="3 6" id="KW-0645">Protease</keyword>
<dbReference type="Pfam" id="PF00557">
    <property type="entry name" value="Peptidase_M24"/>
    <property type="match status" value="1"/>
</dbReference>
<dbReference type="OrthoDB" id="9802055at2"/>